<feature type="compositionally biased region" description="Acidic residues" evidence="1">
    <location>
        <begin position="76"/>
        <end position="86"/>
    </location>
</feature>
<sequence>MSPPTPPTPPTLQHLLARLALAKRLFLKPRPKRRRTQQTTTTKKKPTATPPTREYSLRKRPPPVTTPTTIFTSWRDEDDSTDDDDYDPRLERAYLKRKKPVKRAKTSSSENGNLSLIVKIKINMESEAGKTFLNTLEMYQDDNIDNDPIIADEGLGVIADGDVAREMSLPSSACKPCIETGRLCSITSTFPLNDQEADTGITKYPCEQCIQDTIICEPMSTQPIPTLPNTYTTTLPEINTPIIQTITTITTSLTHPITLTPTSQTCSFCPSLPYSLFGQYQPPRTISVLPILPRGNKLGDYMELHPQLSTTTTTAATRICVTCALERLRIMLCGTHTHTSTSLSPTSSTTSKSTSETSSALTTHKILPLKGYDPNTFDFEAAYTNLASSSPPSLSSASSLQSTTTSNPWCSLCPHPAFYGCARLQSRDVYLEEITDSQAMGVGCGLLLCERCEVLMRMYKGKVEDVVRRNEEDAVKNNFTTGGGGIGGSRADVGFLLKGEWLWRVFMGEGDCLRTFAGS</sequence>
<organism evidence="2 3">
    <name type="scientific">Aspergillus tubingensis (strain CBS 134.48)</name>
    <dbReference type="NCBI Taxonomy" id="767770"/>
    <lineage>
        <taxon>Eukaryota</taxon>
        <taxon>Fungi</taxon>
        <taxon>Dikarya</taxon>
        <taxon>Ascomycota</taxon>
        <taxon>Pezizomycotina</taxon>
        <taxon>Eurotiomycetes</taxon>
        <taxon>Eurotiomycetidae</taxon>
        <taxon>Eurotiales</taxon>
        <taxon>Aspergillaceae</taxon>
        <taxon>Aspergillus</taxon>
        <taxon>Aspergillus subgen. Circumdati</taxon>
    </lineage>
</organism>
<keyword evidence="3" id="KW-1185">Reference proteome</keyword>
<dbReference type="VEuPathDB" id="FungiDB:ASPTUDRAFT_27413"/>
<proteinExistence type="predicted"/>
<reference evidence="3" key="1">
    <citation type="journal article" date="2017" name="Genome Biol.">
        <title>Comparative genomics reveals high biological diversity and specific adaptations in the industrially and medically important fungal genus Aspergillus.</title>
        <authorList>
            <person name="de Vries R.P."/>
            <person name="Riley R."/>
            <person name="Wiebenga A."/>
            <person name="Aguilar-Osorio G."/>
            <person name="Amillis S."/>
            <person name="Uchima C.A."/>
            <person name="Anderluh G."/>
            <person name="Asadollahi M."/>
            <person name="Askin M."/>
            <person name="Barry K."/>
            <person name="Battaglia E."/>
            <person name="Bayram O."/>
            <person name="Benocci T."/>
            <person name="Braus-Stromeyer S.A."/>
            <person name="Caldana C."/>
            <person name="Canovas D."/>
            <person name="Cerqueira G.C."/>
            <person name="Chen F."/>
            <person name="Chen W."/>
            <person name="Choi C."/>
            <person name="Clum A."/>
            <person name="Dos Santos R.A."/>
            <person name="Damasio A.R."/>
            <person name="Diallinas G."/>
            <person name="Emri T."/>
            <person name="Fekete E."/>
            <person name="Flipphi M."/>
            <person name="Freyberg S."/>
            <person name="Gallo A."/>
            <person name="Gournas C."/>
            <person name="Habgood R."/>
            <person name="Hainaut M."/>
            <person name="Harispe M.L."/>
            <person name="Henrissat B."/>
            <person name="Hilden K.S."/>
            <person name="Hope R."/>
            <person name="Hossain A."/>
            <person name="Karabika E."/>
            <person name="Karaffa L."/>
            <person name="Karanyi Z."/>
            <person name="Krasevec N."/>
            <person name="Kuo A."/>
            <person name="Kusch H."/>
            <person name="LaButti K."/>
            <person name="Lagendijk E.L."/>
            <person name="Lapidus A."/>
            <person name="Levasseur A."/>
            <person name="Lindquist E."/>
            <person name="Lipzen A."/>
            <person name="Logrieco A.F."/>
            <person name="MacCabe A."/>
            <person name="Maekelae M.R."/>
            <person name="Malavazi I."/>
            <person name="Melin P."/>
            <person name="Meyer V."/>
            <person name="Mielnichuk N."/>
            <person name="Miskei M."/>
            <person name="Molnar A.P."/>
            <person name="Mule G."/>
            <person name="Ngan C.Y."/>
            <person name="Orejas M."/>
            <person name="Orosz E."/>
            <person name="Ouedraogo J.P."/>
            <person name="Overkamp K.M."/>
            <person name="Park H.-S."/>
            <person name="Perrone G."/>
            <person name="Piumi F."/>
            <person name="Punt P.J."/>
            <person name="Ram A.F."/>
            <person name="Ramon A."/>
            <person name="Rauscher S."/>
            <person name="Record E."/>
            <person name="Riano-Pachon D.M."/>
            <person name="Robert V."/>
            <person name="Roehrig J."/>
            <person name="Ruller R."/>
            <person name="Salamov A."/>
            <person name="Salih N.S."/>
            <person name="Samson R.A."/>
            <person name="Sandor E."/>
            <person name="Sanguinetti M."/>
            <person name="Schuetze T."/>
            <person name="Sepcic K."/>
            <person name="Shelest E."/>
            <person name="Sherlock G."/>
            <person name="Sophianopoulou V."/>
            <person name="Squina F.M."/>
            <person name="Sun H."/>
            <person name="Susca A."/>
            <person name="Todd R.B."/>
            <person name="Tsang A."/>
            <person name="Unkles S.E."/>
            <person name="van de Wiele N."/>
            <person name="van Rossen-Uffink D."/>
            <person name="Oliveira J.V."/>
            <person name="Vesth T.C."/>
            <person name="Visser J."/>
            <person name="Yu J.-H."/>
            <person name="Zhou M."/>
            <person name="Andersen M.R."/>
            <person name="Archer D.B."/>
            <person name="Baker S.E."/>
            <person name="Benoit I."/>
            <person name="Brakhage A.A."/>
            <person name="Braus G.H."/>
            <person name="Fischer R."/>
            <person name="Frisvad J.C."/>
            <person name="Goldman G.H."/>
            <person name="Houbraken J."/>
            <person name="Oakley B."/>
            <person name="Pocsi I."/>
            <person name="Scazzocchio C."/>
            <person name="Seiboth B."/>
            <person name="vanKuyk P.A."/>
            <person name="Wortman J."/>
            <person name="Dyer P.S."/>
            <person name="Grigoriev I.V."/>
        </authorList>
    </citation>
    <scope>NUCLEOTIDE SEQUENCE [LARGE SCALE GENOMIC DNA]</scope>
    <source>
        <strain evidence="3">CBS 134.48</strain>
    </source>
</reference>
<feature type="region of interest" description="Disordered" evidence="1">
    <location>
        <begin position="338"/>
        <end position="359"/>
    </location>
</feature>
<feature type="compositionally biased region" description="Basic residues" evidence="1">
    <location>
        <begin position="25"/>
        <end position="46"/>
    </location>
</feature>
<accession>A0A1L9NAU7</accession>
<dbReference type="STRING" id="767770.A0A1L9NAU7"/>
<dbReference type="AlphaFoldDB" id="A0A1L9NAU7"/>
<evidence type="ECO:0000313" key="2">
    <source>
        <dbReference type="EMBL" id="OJI86359.1"/>
    </source>
</evidence>
<evidence type="ECO:0000313" key="3">
    <source>
        <dbReference type="Proteomes" id="UP000184304"/>
    </source>
</evidence>
<protein>
    <submittedName>
        <fullName evidence="2">Uncharacterized protein</fullName>
    </submittedName>
</protein>
<gene>
    <name evidence="2" type="ORF">ASPTUDRAFT_27413</name>
</gene>
<evidence type="ECO:0000256" key="1">
    <source>
        <dbReference type="SAM" id="MobiDB-lite"/>
    </source>
</evidence>
<dbReference type="OrthoDB" id="5303703at2759"/>
<name>A0A1L9NAU7_ASPTC</name>
<dbReference type="EMBL" id="KV878187">
    <property type="protein sequence ID" value="OJI86359.1"/>
    <property type="molecule type" value="Genomic_DNA"/>
</dbReference>
<dbReference type="Proteomes" id="UP000184304">
    <property type="component" value="Unassembled WGS sequence"/>
</dbReference>
<dbReference type="OMA" id="ICVTCAL"/>
<feature type="region of interest" description="Disordered" evidence="1">
    <location>
        <begin position="24"/>
        <end position="87"/>
    </location>
</feature>